<comment type="caution">
    <text evidence="1">The sequence shown here is derived from an EMBL/GenBank/DDBJ whole genome shotgun (WGS) entry which is preliminary data.</text>
</comment>
<evidence type="ECO:0000313" key="2">
    <source>
        <dbReference type="Proteomes" id="UP000032871"/>
    </source>
</evidence>
<keyword evidence="2" id="KW-1185">Reference proteome</keyword>
<name>E6KYB6_9PAST</name>
<dbReference type="AlphaFoldDB" id="E6KYB6"/>
<protein>
    <submittedName>
        <fullName evidence="1">Phage protein</fullName>
    </submittedName>
</protein>
<dbReference type="NCBIfam" id="TIGR01560">
    <property type="entry name" value="put_DNA_pack"/>
    <property type="match status" value="1"/>
</dbReference>
<dbReference type="CDD" id="cd08054">
    <property type="entry name" value="gp6"/>
    <property type="match status" value="1"/>
</dbReference>
<dbReference type="EMBL" id="AEPS01000007">
    <property type="protein sequence ID" value="EFU67470.1"/>
    <property type="molecule type" value="Genomic_DNA"/>
</dbReference>
<dbReference type="InterPro" id="IPR006450">
    <property type="entry name" value="Phage_HK97_gp6-like"/>
</dbReference>
<sequence length="120" mass="13774">MRLISTALFFFGGVMNITLDEIKLQCRIDSDDQDDLLQVYLEAAKATIENYTNRKLYETLPDSPPDNAQEITGDLKIAILMLVAYMFENRGGWNEGQGVSNFDLPPTVRLIIERYRFIHI</sequence>
<evidence type="ECO:0000313" key="1">
    <source>
        <dbReference type="EMBL" id="EFU67470.1"/>
    </source>
</evidence>
<reference evidence="1 2" key="1">
    <citation type="submission" date="2010-12" db="EMBL/GenBank/DDBJ databases">
        <authorList>
            <person name="Muzny D."/>
            <person name="Qin X."/>
            <person name="Deng J."/>
            <person name="Jiang H."/>
            <person name="Liu Y."/>
            <person name="Qu J."/>
            <person name="Song X.-Z."/>
            <person name="Zhang L."/>
            <person name="Thornton R."/>
            <person name="Coyle M."/>
            <person name="Francisco L."/>
            <person name="Jackson L."/>
            <person name="Javaid M."/>
            <person name="Korchina V."/>
            <person name="Kovar C."/>
            <person name="Mata R."/>
            <person name="Mathew T."/>
            <person name="Ngo R."/>
            <person name="Nguyen L."/>
            <person name="Nguyen N."/>
            <person name="Okwuonu G."/>
            <person name="Ongeri F."/>
            <person name="Pham C."/>
            <person name="Simmons D."/>
            <person name="Wilczek-Boney K."/>
            <person name="Hale W."/>
            <person name="Jakkamsetti A."/>
            <person name="Pham P."/>
            <person name="Ruth R."/>
            <person name="San Lucas F."/>
            <person name="Warren J."/>
            <person name="Zhang J."/>
            <person name="Zhao Z."/>
            <person name="Zhou C."/>
            <person name="Zhu D."/>
            <person name="Lee S."/>
            <person name="Bess C."/>
            <person name="Blankenburg K."/>
            <person name="Forbes L."/>
            <person name="Fu Q."/>
            <person name="Gubbala S."/>
            <person name="Hirani K."/>
            <person name="Jayaseelan J.C."/>
            <person name="Lara F."/>
            <person name="Munidasa M."/>
            <person name="Palculict T."/>
            <person name="Patil S."/>
            <person name="Pu L.-L."/>
            <person name="Saada N."/>
            <person name="Tang L."/>
            <person name="Weissenberger G."/>
            <person name="Zhu Y."/>
            <person name="Hemphill L."/>
            <person name="Shang Y."/>
            <person name="Youmans B."/>
            <person name="Ayvaz T."/>
            <person name="Ross M."/>
            <person name="Santibanez J."/>
            <person name="Aqrawi P."/>
            <person name="Gross S."/>
            <person name="Joshi V."/>
            <person name="Fowler G."/>
            <person name="Nazareth L."/>
            <person name="Reid J."/>
            <person name="Worley K."/>
            <person name="Petrosino J."/>
            <person name="Highlander S."/>
            <person name="Gibbs R."/>
        </authorList>
    </citation>
    <scope>NUCLEOTIDE SEQUENCE [LARGE SCALE GENOMIC DNA]</scope>
    <source>
        <strain evidence="1 2">ATCC 33393</strain>
    </source>
</reference>
<dbReference type="InterPro" id="IPR021146">
    <property type="entry name" value="Phage_gp6-like_head-tail"/>
</dbReference>
<gene>
    <name evidence="1" type="ORF">HMPREF9064_1148</name>
</gene>
<dbReference type="HOGENOM" id="CLU_085951_3_1_6"/>
<organism evidence="1 2">
    <name type="scientific">Aggregatibacter segnis ATCC 33393</name>
    <dbReference type="NCBI Taxonomy" id="888057"/>
    <lineage>
        <taxon>Bacteria</taxon>
        <taxon>Pseudomonadati</taxon>
        <taxon>Pseudomonadota</taxon>
        <taxon>Gammaproteobacteria</taxon>
        <taxon>Pasteurellales</taxon>
        <taxon>Pasteurellaceae</taxon>
        <taxon>Aggregatibacter</taxon>
    </lineage>
</organism>
<accession>E6KYB6</accession>
<dbReference type="Pfam" id="PF05135">
    <property type="entry name" value="Phage_connect_1"/>
    <property type="match status" value="1"/>
</dbReference>
<dbReference type="Proteomes" id="UP000032871">
    <property type="component" value="Unassembled WGS sequence"/>
</dbReference>
<dbReference type="Gene3D" id="1.10.3230.30">
    <property type="entry name" value="Phage gp6-like head-tail connector protein"/>
    <property type="match status" value="1"/>
</dbReference>
<proteinExistence type="predicted"/>